<evidence type="ECO:0000313" key="4">
    <source>
        <dbReference type="Proteomes" id="UP000245712"/>
    </source>
</evidence>
<feature type="region of interest" description="Disordered" evidence="1">
    <location>
        <begin position="188"/>
        <end position="222"/>
    </location>
</feature>
<evidence type="ECO:0000259" key="2">
    <source>
        <dbReference type="Pfam" id="PF18090"/>
    </source>
</evidence>
<keyword evidence="4" id="KW-1185">Reference proteome</keyword>
<feature type="domain" description="SopB HTH" evidence="2">
    <location>
        <begin position="22"/>
        <end position="90"/>
    </location>
</feature>
<dbReference type="Proteomes" id="UP000245712">
    <property type="component" value="Unassembled WGS sequence"/>
</dbReference>
<dbReference type="EMBL" id="QEOB01000003">
    <property type="protein sequence ID" value="PVX85840.1"/>
    <property type="molecule type" value="Genomic_DNA"/>
</dbReference>
<protein>
    <recommendedName>
        <fullName evidence="2">SopB HTH domain-containing protein</fullName>
    </recommendedName>
</protein>
<evidence type="ECO:0000256" key="1">
    <source>
        <dbReference type="SAM" id="MobiDB-lite"/>
    </source>
</evidence>
<dbReference type="SUPFAM" id="SSF109709">
    <property type="entry name" value="KorB DNA-binding domain-like"/>
    <property type="match status" value="1"/>
</dbReference>
<accession>A0ABX5KWH1</accession>
<evidence type="ECO:0000313" key="3">
    <source>
        <dbReference type="EMBL" id="PVX85840.1"/>
    </source>
</evidence>
<proteinExistence type="predicted"/>
<name>A0ABX5KWH1_9BURK</name>
<comment type="caution">
    <text evidence="3">The sequence shown here is derived from an EMBL/GenBank/DDBJ whole genome shotgun (WGS) entry which is preliminary data.</text>
</comment>
<organism evidence="3 4">
    <name type="scientific">Paraburkholderia unamae</name>
    <dbReference type="NCBI Taxonomy" id="219649"/>
    <lineage>
        <taxon>Bacteria</taxon>
        <taxon>Pseudomonadati</taxon>
        <taxon>Pseudomonadota</taxon>
        <taxon>Betaproteobacteria</taxon>
        <taxon>Burkholderiales</taxon>
        <taxon>Burkholderiaceae</taxon>
        <taxon>Paraburkholderia</taxon>
    </lineage>
</organism>
<sequence length="222" mass="24724">MNDRSTIRAAHAALLANNGAIYEQGKLYLAALLSGLWDTQASLAQEFAESKSHISRKIALAAIPPAVIEAFGDPHVVSFRLGDTLLSAIKELGEDRVVLNAYRARELRLRSPENVLQVILTGRLAAAQQTVIRLTFAQDERSMRIESPQIARLRPYHEQLKSYLERALLDFERTMRFADVLRARDAAVRRQNSPSTPKRQVKYARLPDVEAKTKGPAGKPGT</sequence>
<dbReference type="Gene3D" id="1.10.10.2830">
    <property type="match status" value="1"/>
</dbReference>
<dbReference type="Pfam" id="PF18090">
    <property type="entry name" value="SoPB_HTH"/>
    <property type="match status" value="1"/>
</dbReference>
<reference evidence="3 4" key="1">
    <citation type="submission" date="2018-05" db="EMBL/GenBank/DDBJ databases">
        <title>Genomic Encyclopedia of Type Strains, Phase IV (KMG-V): Genome sequencing to study the core and pangenomes of soil and plant-associated prokaryotes.</title>
        <authorList>
            <person name="Whitman W."/>
        </authorList>
    </citation>
    <scope>NUCLEOTIDE SEQUENCE [LARGE SCALE GENOMIC DNA]</scope>
    <source>
        <strain evidence="3 4">SCZa-39</strain>
    </source>
</reference>
<gene>
    <name evidence="3" type="ORF">C7402_103418</name>
</gene>
<dbReference type="InterPro" id="IPR040873">
    <property type="entry name" value="SoPB_HTH"/>
</dbReference>
<dbReference type="RefSeq" id="WP_116610330.1">
    <property type="nucleotide sequence ID" value="NZ_QEOB01000003.1"/>
</dbReference>